<proteinExistence type="predicted"/>
<dbReference type="GO" id="GO:0005930">
    <property type="term" value="C:axoneme"/>
    <property type="evidence" value="ECO:0007669"/>
    <property type="project" value="TreeGrafter"/>
</dbReference>
<dbReference type="GO" id="GO:0036064">
    <property type="term" value="C:ciliary basal body"/>
    <property type="evidence" value="ECO:0007669"/>
    <property type="project" value="TreeGrafter"/>
</dbReference>
<evidence type="ECO:0000256" key="3">
    <source>
        <dbReference type="ARBA" id="ARBA00023273"/>
    </source>
</evidence>
<feature type="region of interest" description="Disordered" evidence="4">
    <location>
        <begin position="1"/>
        <end position="223"/>
    </location>
</feature>
<keyword evidence="2" id="KW-0175">Coiled coil</keyword>
<keyword evidence="7" id="KW-1185">Reference proteome</keyword>
<feature type="compositionally biased region" description="Acidic residues" evidence="4">
    <location>
        <begin position="142"/>
        <end position="151"/>
    </location>
</feature>
<evidence type="ECO:0000256" key="2">
    <source>
        <dbReference type="ARBA" id="ARBA00023054"/>
    </source>
</evidence>
<evidence type="ECO:0000256" key="4">
    <source>
        <dbReference type="SAM" id="MobiDB-lite"/>
    </source>
</evidence>
<dbReference type="Proteomes" id="UP000016666">
    <property type="component" value="Chromosome 4"/>
</dbReference>
<dbReference type="PANTHER" id="PTHR15654:SF1">
    <property type="entry name" value="COILED-COIL DOMAIN-CONTAINING PROTEIN 96"/>
    <property type="match status" value="1"/>
</dbReference>
<feature type="compositionally biased region" description="Pro residues" evidence="4">
    <location>
        <begin position="94"/>
        <end position="103"/>
    </location>
</feature>
<feature type="compositionally biased region" description="Gly residues" evidence="4">
    <location>
        <begin position="1"/>
        <end position="20"/>
    </location>
</feature>
<feature type="compositionally biased region" description="Acidic residues" evidence="4">
    <location>
        <begin position="198"/>
        <end position="214"/>
    </location>
</feature>
<evidence type="ECO:0000313" key="6">
    <source>
        <dbReference type="Ensembl" id="ENSAPLP00000000035.2"/>
    </source>
</evidence>
<dbReference type="AlphaFoldDB" id="U3HYG5"/>
<protein>
    <recommendedName>
        <fullName evidence="5">CCDC113/CCDC96 coiled-coil domain-containing protein</fullName>
    </recommendedName>
</protein>
<comment type="subcellular location">
    <subcellularLocation>
        <location evidence="1">Cell projection</location>
        <location evidence="1">Cilium</location>
    </subcellularLocation>
</comment>
<dbReference type="GeneTree" id="ENSGT00940000154521"/>
<dbReference type="PANTHER" id="PTHR15654">
    <property type="entry name" value="COILED-COIL DOMAIN-CONTAINING PROTEIN 113-RELATED"/>
    <property type="match status" value="1"/>
</dbReference>
<dbReference type="Ensembl" id="ENSAPLT00000000603.2">
    <property type="protein sequence ID" value="ENSAPLP00000000035.2"/>
    <property type="gene ID" value="ENSAPLG00000000631.2"/>
</dbReference>
<evidence type="ECO:0000313" key="7">
    <source>
        <dbReference type="Proteomes" id="UP000016666"/>
    </source>
</evidence>
<keyword evidence="3" id="KW-0966">Cell projection</keyword>
<dbReference type="OMA" id="RLQQKCG"/>
<reference evidence="6" key="3">
    <citation type="submission" date="2025-09" db="UniProtKB">
        <authorList>
            <consortium name="Ensembl"/>
        </authorList>
    </citation>
    <scope>IDENTIFICATION</scope>
</reference>
<name>U3HYG5_ANAPP</name>
<sequence>MAAGTGHGDAPGDSGAGAEGPGAEEPRVEEPVPQEPPGLELGEPGPGEAGPEGPGPGPEEAGPGGPGPEEPPGTELGEPGPGEPPGPGGAGPEGPGPGEPPEPGPEEPGLEEPGPGELGPEEPPGPGLKGPGPEEPGHTEPGPEEPPEPGPEEPPGPVPESAPGAPEVAAEPSGPAAAAEPPAPGANGAAPGPSEKEKEEEEEEEEEEEGGDPAEEQRERAALLEEHRGLASERERLRPAGALLQLRLGELLRLRKGERPAAGGGGGRQAPAYGERLRELRELREVRQRAQAACEQRVRARSGTCRESEARAEEQWEAFQHRKKALALRALGNRLGGRAAAVQVVDGVLAKEQVKERAVREVRVENVKVKLEIQSLEAVLKAQGELLKGQSFADLAYMKKENQKLVEKFDDLCGEILKLKTQVSTAVHILSHYREKLRFVEAENQVREAELMDIDILLSQKRDFLTRKKQARDRLRANTLKLQQKRGLVGNEVLLRDFEEKVDTLELLRQQLETLKRHHTGLILTRREIRKKVREANSVLPF</sequence>
<dbReference type="Pfam" id="PF13870">
    <property type="entry name" value="CCDC113_CCDC96_CC"/>
    <property type="match status" value="1"/>
</dbReference>
<accession>U3HYG5</accession>
<evidence type="ECO:0000259" key="5">
    <source>
        <dbReference type="Pfam" id="PF13870"/>
    </source>
</evidence>
<reference evidence="6" key="2">
    <citation type="submission" date="2025-08" db="UniProtKB">
        <authorList>
            <consortium name="Ensembl"/>
        </authorList>
    </citation>
    <scope>IDENTIFICATION</scope>
</reference>
<organism evidence="6 7">
    <name type="scientific">Anas platyrhynchos platyrhynchos</name>
    <name type="common">Northern mallard</name>
    <dbReference type="NCBI Taxonomy" id="8840"/>
    <lineage>
        <taxon>Eukaryota</taxon>
        <taxon>Metazoa</taxon>
        <taxon>Chordata</taxon>
        <taxon>Craniata</taxon>
        <taxon>Vertebrata</taxon>
        <taxon>Euteleostomi</taxon>
        <taxon>Archelosauria</taxon>
        <taxon>Archosauria</taxon>
        <taxon>Dinosauria</taxon>
        <taxon>Saurischia</taxon>
        <taxon>Theropoda</taxon>
        <taxon>Coelurosauria</taxon>
        <taxon>Aves</taxon>
        <taxon>Neognathae</taxon>
        <taxon>Galloanserae</taxon>
        <taxon>Anseriformes</taxon>
        <taxon>Anatidae</taxon>
        <taxon>Anatinae</taxon>
        <taxon>Anas</taxon>
    </lineage>
</organism>
<feature type="compositionally biased region" description="Low complexity" evidence="4">
    <location>
        <begin position="161"/>
        <end position="193"/>
    </location>
</feature>
<dbReference type="GO" id="GO:0060271">
    <property type="term" value="P:cilium assembly"/>
    <property type="evidence" value="ECO:0007669"/>
    <property type="project" value="TreeGrafter"/>
</dbReference>
<feature type="domain" description="CCDC113/CCDC96 coiled-coil" evidence="5">
    <location>
        <begin position="355"/>
        <end position="522"/>
    </location>
</feature>
<dbReference type="STRING" id="8840.ENSAPLP00000000035"/>
<dbReference type="InterPro" id="IPR025254">
    <property type="entry name" value="CCDC113/CCDC96_CC"/>
</dbReference>
<reference evidence="6 7" key="1">
    <citation type="submission" date="2017-10" db="EMBL/GenBank/DDBJ databases">
        <title>A new Pekin duck reference genome.</title>
        <authorList>
            <person name="Hou Z.-C."/>
            <person name="Zhou Z.-K."/>
            <person name="Zhu F."/>
            <person name="Hou S.-S."/>
        </authorList>
    </citation>
    <scope>NUCLEOTIDE SEQUENCE [LARGE SCALE GENOMIC DNA]</scope>
</reference>
<dbReference type="HOGENOM" id="CLU_1499542_0_0_1"/>
<evidence type="ECO:0000256" key="1">
    <source>
        <dbReference type="ARBA" id="ARBA00004138"/>
    </source>
</evidence>
<dbReference type="InterPro" id="IPR051885">
    <property type="entry name" value="CC_CF"/>
</dbReference>